<dbReference type="InterPro" id="IPR012340">
    <property type="entry name" value="NA-bd_OB-fold"/>
</dbReference>
<dbReference type="GO" id="GO:0070475">
    <property type="term" value="P:rRNA base methylation"/>
    <property type="evidence" value="ECO:0007669"/>
    <property type="project" value="TreeGrafter"/>
</dbReference>
<feature type="binding site" evidence="6">
    <location>
        <position position="273"/>
    </location>
    <ligand>
        <name>S-adenosyl-L-methionine</name>
        <dbReference type="ChEBI" id="CHEBI:59789"/>
    </ligand>
</feature>
<dbReference type="Pfam" id="PF01938">
    <property type="entry name" value="TRAM"/>
    <property type="match status" value="1"/>
</dbReference>
<keyword evidence="4 6" id="KW-0949">S-adenosyl-L-methionine</keyword>
<dbReference type="RefSeq" id="WP_124740180.1">
    <property type="nucleotide sequence ID" value="NZ_CP034086.1"/>
</dbReference>
<dbReference type="SUPFAM" id="SSF53335">
    <property type="entry name" value="S-adenosyl-L-methionine-dependent methyltransferases"/>
    <property type="match status" value="1"/>
</dbReference>
<feature type="active site" description="Nucleophile" evidence="6">
    <location>
        <position position="367"/>
    </location>
</feature>
<evidence type="ECO:0000256" key="6">
    <source>
        <dbReference type="PROSITE-ProRule" id="PRU01024"/>
    </source>
</evidence>
<dbReference type="InterPro" id="IPR010280">
    <property type="entry name" value="U5_MeTrfase_fam"/>
</dbReference>
<feature type="active site" evidence="7">
    <location>
        <position position="367"/>
    </location>
</feature>
<keyword evidence="2 6" id="KW-0489">Methyltransferase</keyword>
<proteinExistence type="inferred from homology"/>
<dbReference type="KEGG" id="mros:EHO51_15125"/>
<dbReference type="Pfam" id="PF05175">
    <property type="entry name" value="MTS"/>
    <property type="match status" value="1"/>
</dbReference>
<keyword evidence="1" id="KW-0004">4Fe-4S</keyword>
<dbReference type="CDD" id="cd02440">
    <property type="entry name" value="AdoMet_MTases"/>
    <property type="match status" value="1"/>
</dbReference>
<evidence type="ECO:0000256" key="3">
    <source>
        <dbReference type="ARBA" id="ARBA00022679"/>
    </source>
</evidence>
<sequence>MGPQRLVIERLGNRGEGVALLGGRRVFIPYALAGETVTAEVDGEHAHLVDIVEASPQRIAPICPHFEDCGGCAVQTLRADAYADWKRSLVETALVNTGLTLDVAPTVDAHGAGRRRVTFHARFDAGKARVGYMAARSHRIVEIEACPLLAPELAGALPAARAIATILAPRGKPLDIAVTATLGGLDVELRGGGPLSETETGALLAAADAHDLARLTNHGKLIALRRSPQIKIGEAMLTLPPGAFLQATQAGEETLAARVLSATAKAQNVADLFCGVGAFALRLARRAQVKAYDMDAGALAAMRAAAHATPGLRTLEDVARDLFTRPLSASELNEFDAVVFDPPRAGAAAQAAEIARSEVPIVVAVSCHAQSFARDAAILLKGGYVIREITPIDQFRYAAHVEIVAVFEKASGRKSAKRRLLG</sequence>
<feature type="binding site" evidence="6">
    <location>
        <position position="341"/>
    </location>
    <ligand>
        <name>S-adenosyl-L-methionine</name>
        <dbReference type="ChEBI" id="CHEBI:59789"/>
    </ligand>
</feature>
<comment type="similarity">
    <text evidence="6">Belongs to the class I-like SAM-binding methyltransferase superfamily. RNA M5U methyltransferase family.</text>
</comment>
<keyword evidence="5" id="KW-0411">Iron-sulfur</keyword>
<evidence type="ECO:0000313" key="11">
    <source>
        <dbReference type="Proteomes" id="UP000273982"/>
    </source>
</evidence>
<feature type="binding site" evidence="6">
    <location>
        <position position="293"/>
    </location>
    <ligand>
        <name>S-adenosyl-L-methionine</name>
        <dbReference type="ChEBI" id="CHEBI:59789"/>
    </ligand>
</feature>
<dbReference type="SUPFAM" id="SSF50249">
    <property type="entry name" value="Nucleic acid-binding proteins"/>
    <property type="match status" value="1"/>
</dbReference>
<dbReference type="Proteomes" id="UP000273982">
    <property type="component" value="Chromosome"/>
</dbReference>
<feature type="binding site" evidence="6">
    <location>
        <position position="246"/>
    </location>
    <ligand>
        <name>S-adenosyl-L-methionine</name>
        <dbReference type="ChEBI" id="CHEBI:59789"/>
    </ligand>
</feature>
<dbReference type="InterPro" id="IPR029063">
    <property type="entry name" value="SAM-dependent_MTases_sf"/>
</dbReference>
<feature type="domain" description="TRAM" evidence="8">
    <location>
        <begin position="4"/>
        <end position="42"/>
    </location>
</feature>
<organism evidence="10 11">
    <name type="scientific">Methylocystis rosea</name>
    <dbReference type="NCBI Taxonomy" id="173366"/>
    <lineage>
        <taxon>Bacteria</taxon>
        <taxon>Pseudomonadati</taxon>
        <taxon>Pseudomonadota</taxon>
        <taxon>Alphaproteobacteria</taxon>
        <taxon>Hyphomicrobiales</taxon>
        <taxon>Methylocystaceae</taxon>
        <taxon>Methylocystis</taxon>
    </lineage>
</organism>
<accession>A0A3G8MAU2</accession>
<dbReference type="AlphaFoldDB" id="A0A3G8MAU2"/>
<dbReference type="PANTHER" id="PTHR11061:SF49">
    <property type="entry name" value="23S RRNA (URACIL(1939)-C(5))-METHYLTRANSFERASE RLMD"/>
    <property type="match status" value="1"/>
</dbReference>
<evidence type="ECO:0000256" key="4">
    <source>
        <dbReference type="ARBA" id="ARBA00022691"/>
    </source>
</evidence>
<dbReference type="Gene3D" id="3.40.50.150">
    <property type="entry name" value="Vaccinia Virus protein VP39"/>
    <property type="match status" value="1"/>
</dbReference>
<name>A0A3G8MAU2_9HYPH</name>
<dbReference type="PANTHER" id="PTHR11061">
    <property type="entry name" value="RNA M5U METHYLTRANSFERASE"/>
    <property type="match status" value="1"/>
</dbReference>
<keyword evidence="1" id="KW-0479">Metal-binding</keyword>
<evidence type="ECO:0000259" key="8">
    <source>
        <dbReference type="Pfam" id="PF01938"/>
    </source>
</evidence>
<evidence type="ECO:0000313" key="10">
    <source>
        <dbReference type="EMBL" id="AZG78664.1"/>
    </source>
</evidence>
<dbReference type="Gene3D" id="2.40.50.140">
    <property type="entry name" value="Nucleic acid-binding proteins"/>
    <property type="match status" value="1"/>
</dbReference>
<dbReference type="GO" id="GO:0051539">
    <property type="term" value="F:4 iron, 4 sulfur cluster binding"/>
    <property type="evidence" value="ECO:0007669"/>
    <property type="project" value="UniProtKB-KW"/>
</dbReference>
<dbReference type="PROSITE" id="PS51687">
    <property type="entry name" value="SAM_MT_RNA_M5U"/>
    <property type="match status" value="1"/>
</dbReference>
<evidence type="ECO:0000259" key="9">
    <source>
        <dbReference type="Pfam" id="PF05175"/>
    </source>
</evidence>
<evidence type="ECO:0000256" key="1">
    <source>
        <dbReference type="ARBA" id="ARBA00022485"/>
    </source>
</evidence>
<evidence type="ECO:0000256" key="7">
    <source>
        <dbReference type="PROSITE-ProRule" id="PRU10015"/>
    </source>
</evidence>
<dbReference type="InterPro" id="IPR030390">
    <property type="entry name" value="MeTrfase_TrmA_AS"/>
</dbReference>
<reference evidence="10 11" key="1">
    <citation type="submission" date="2018-11" db="EMBL/GenBank/DDBJ databases">
        <title>Genome squencing of methanotrophic bacteria isolated from alkaline groundwater in Korea.</title>
        <authorList>
            <person name="Nguyen L.N."/>
        </authorList>
    </citation>
    <scope>NUCLEOTIDE SEQUENCE [LARGE SCALE GENOMIC DNA]</scope>
    <source>
        <strain evidence="10 11">GW6</strain>
    </source>
</reference>
<dbReference type="PROSITE" id="PS01230">
    <property type="entry name" value="TRMA_1"/>
    <property type="match status" value="1"/>
</dbReference>
<keyword evidence="1" id="KW-0408">Iron</keyword>
<dbReference type="Gene3D" id="2.40.50.1070">
    <property type="match status" value="1"/>
</dbReference>
<keyword evidence="3 6" id="KW-0808">Transferase</keyword>
<dbReference type="GO" id="GO:0070041">
    <property type="term" value="F:rRNA (uridine-C5-)-methyltransferase activity"/>
    <property type="evidence" value="ECO:0007669"/>
    <property type="project" value="TreeGrafter"/>
</dbReference>
<dbReference type="InterPro" id="IPR007848">
    <property type="entry name" value="Small_mtfrase_dom"/>
</dbReference>
<feature type="domain" description="Methyltransferase small" evidence="9">
    <location>
        <begin position="258"/>
        <end position="350"/>
    </location>
</feature>
<gene>
    <name evidence="10" type="ORF">EHO51_15125</name>
</gene>
<protein>
    <submittedName>
        <fullName evidence="10">Class I SAM-dependent RNA methyltransferase</fullName>
    </submittedName>
</protein>
<evidence type="ECO:0000256" key="5">
    <source>
        <dbReference type="ARBA" id="ARBA00023014"/>
    </source>
</evidence>
<dbReference type="InterPro" id="IPR002792">
    <property type="entry name" value="TRAM_dom"/>
</dbReference>
<evidence type="ECO:0000256" key="2">
    <source>
        <dbReference type="ARBA" id="ARBA00022603"/>
    </source>
</evidence>
<dbReference type="EMBL" id="CP034086">
    <property type="protein sequence ID" value="AZG78664.1"/>
    <property type="molecule type" value="Genomic_DNA"/>
</dbReference>